<evidence type="ECO:0000259" key="12">
    <source>
        <dbReference type="Pfam" id="PF26002"/>
    </source>
</evidence>
<evidence type="ECO:0000256" key="2">
    <source>
        <dbReference type="ARBA" id="ARBA00009477"/>
    </source>
</evidence>
<protein>
    <recommendedName>
        <fullName evidence="9">Membrane fusion protein (MFP) family protein</fullName>
    </recommendedName>
</protein>
<organism evidence="13 14">
    <name type="scientific">Algimonas arctica</name>
    <dbReference type="NCBI Taxonomy" id="1479486"/>
    <lineage>
        <taxon>Bacteria</taxon>
        <taxon>Pseudomonadati</taxon>
        <taxon>Pseudomonadota</taxon>
        <taxon>Alphaproteobacteria</taxon>
        <taxon>Maricaulales</taxon>
        <taxon>Robiginitomaculaceae</taxon>
        <taxon>Algimonas</taxon>
    </lineage>
</organism>
<sequence length="420" mass="46701">MIKGFIILGVLVFGLGAWATLTNIHGAVVASGFFVVEGKPKSVQHLDGGIIKTIHVSNGDRVKAGDLLISMNSTIADAQIINLTHQDVSLHAEVARLESERNGTDSIQWPKIIRDNRSRPDVRSIMTDQAELFRARRELFDSRLRETVSMIKQSRNEITAAESQLNAKEFEIQSLSQDLDRLRILQRANAISIQRVTAVERDLSSARGSMAALQATLSRYEEQIVEAESRRNQLDKDRQEQILKALSDSQNRLFGVREQYTRAADIEQRSEIRATIDGVVHNLQFTTESGVIPAGKEIMQIIPVGGNLILEARVDPKDIDQIRFQQKAVVTLSAFHPSTVPQLNGEITKISADMLTDAATGKPYFNVSITLPQSEMERAKSVQVLSGMPADSFIQTSETTVLRYILKPVTTALGRTFREE</sequence>
<evidence type="ECO:0000256" key="5">
    <source>
        <dbReference type="ARBA" id="ARBA00022519"/>
    </source>
</evidence>
<comment type="caution">
    <text evidence="13">The sequence shown here is derived from an EMBL/GenBank/DDBJ whole genome shotgun (WGS) entry which is preliminary data.</text>
</comment>
<evidence type="ECO:0000259" key="11">
    <source>
        <dbReference type="Pfam" id="PF25994"/>
    </source>
</evidence>
<evidence type="ECO:0000313" key="14">
    <source>
        <dbReference type="Proteomes" id="UP000634004"/>
    </source>
</evidence>
<evidence type="ECO:0000256" key="3">
    <source>
        <dbReference type="ARBA" id="ARBA00022448"/>
    </source>
</evidence>
<keyword evidence="14" id="KW-1185">Reference proteome</keyword>
<dbReference type="PANTHER" id="PTHR30386:SF17">
    <property type="entry name" value="ALKALINE PROTEASE SECRETION PROTEIN APRE"/>
    <property type="match status" value="1"/>
</dbReference>
<proteinExistence type="inferred from homology"/>
<evidence type="ECO:0000256" key="4">
    <source>
        <dbReference type="ARBA" id="ARBA00022475"/>
    </source>
</evidence>
<dbReference type="InterPro" id="IPR058982">
    <property type="entry name" value="Beta-barrel_AprE"/>
</dbReference>
<reference evidence="13" key="1">
    <citation type="journal article" date="2014" name="Int. J. Syst. Evol. Microbiol.">
        <title>Complete genome sequence of Corynebacterium casei LMG S-19264T (=DSM 44701T), isolated from a smear-ripened cheese.</title>
        <authorList>
            <consortium name="US DOE Joint Genome Institute (JGI-PGF)"/>
            <person name="Walter F."/>
            <person name="Albersmeier A."/>
            <person name="Kalinowski J."/>
            <person name="Ruckert C."/>
        </authorList>
    </citation>
    <scope>NUCLEOTIDE SEQUENCE</scope>
    <source>
        <strain evidence="13">KCTC 32513</strain>
    </source>
</reference>
<dbReference type="InterPro" id="IPR050739">
    <property type="entry name" value="MFP"/>
</dbReference>
<dbReference type="AlphaFoldDB" id="A0A8J3CTK0"/>
<dbReference type="PRINTS" id="PR01490">
    <property type="entry name" value="RTXTOXIND"/>
</dbReference>
<evidence type="ECO:0000256" key="6">
    <source>
        <dbReference type="ARBA" id="ARBA00022692"/>
    </source>
</evidence>
<dbReference type="Pfam" id="PF26002">
    <property type="entry name" value="Beta-barrel_AprE"/>
    <property type="match status" value="1"/>
</dbReference>
<dbReference type="GO" id="GO:0005886">
    <property type="term" value="C:plasma membrane"/>
    <property type="evidence" value="ECO:0007669"/>
    <property type="project" value="UniProtKB-SubCell"/>
</dbReference>
<evidence type="ECO:0000256" key="8">
    <source>
        <dbReference type="ARBA" id="ARBA00023136"/>
    </source>
</evidence>
<keyword evidence="4 9" id="KW-1003">Cell membrane</keyword>
<feature type="coiled-coil region" evidence="10">
    <location>
        <begin position="144"/>
        <end position="244"/>
    </location>
</feature>
<dbReference type="Proteomes" id="UP000634004">
    <property type="component" value="Unassembled WGS sequence"/>
</dbReference>
<keyword evidence="10" id="KW-0175">Coiled coil</keyword>
<dbReference type="RefSeq" id="WP_189499707.1">
    <property type="nucleotide sequence ID" value="NZ_BMZH01000028.1"/>
</dbReference>
<keyword evidence="5 9" id="KW-0997">Cell inner membrane</keyword>
<gene>
    <name evidence="13" type="primary">prsE2</name>
    <name evidence="13" type="ORF">GCM10009069_30000</name>
</gene>
<dbReference type="EMBL" id="BMZH01000028">
    <property type="protein sequence ID" value="GHB05585.1"/>
    <property type="molecule type" value="Genomic_DNA"/>
</dbReference>
<keyword evidence="3 9" id="KW-0813">Transport</keyword>
<reference evidence="13" key="2">
    <citation type="submission" date="2020-09" db="EMBL/GenBank/DDBJ databases">
        <authorList>
            <person name="Sun Q."/>
            <person name="Kim S."/>
        </authorList>
    </citation>
    <scope>NUCLEOTIDE SEQUENCE</scope>
    <source>
        <strain evidence="13">KCTC 32513</strain>
    </source>
</reference>
<comment type="subcellular location">
    <subcellularLocation>
        <location evidence="1 9">Cell inner membrane</location>
        <topology evidence="1 9">Single-pass membrane protein</topology>
    </subcellularLocation>
</comment>
<keyword evidence="8" id="KW-0472">Membrane</keyword>
<dbReference type="InterPro" id="IPR010129">
    <property type="entry name" value="T1SS_HlyD"/>
</dbReference>
<dbReference type="PANTHER" id="PTHR30386">
    <property type="entry name" value="MEMBRANE FUSION SUBUNIT OF EMRAB-TOLC MULTIDRUG EFFLUX PUMP"/>
    <property type="match status" value="1"/>
</dbReference>
<keyword evidence="6" id="KW-0812">Transmembrane</keyword>
<evidence type="ECO:0000256" key="9">
    <source>
        <dbReference type="RuleBase" id="RU365093"/>
    </source>
</evidence>
<accession>A0A8J3CTK0</accession>
<feature type="domain" description="AprE-like long alpha-helical hairpin" evidence="11">
    <location>
        <begin position="77"/>
        <end position="265"/>
    </location>
</feature>
<evidence type="ECO:0000256" key="1">
    <source>
        <dbReference type="ARBA" id="ARBA00004377"/>
    </source>
</evidence>
<evidence type="ECO:0000313" key="13">
    <source>
        <dbReference type="EMBL" id="GHB05585.1"/>
    </source>
</evidence>
<dbReference type="Gene3D" id="2.40.50.100">
    <property type="match status" value="1"/>
</dbReference>
<comment type="similarity">
    <text evidence="2 9">Belongs to the membrane fusion protein (MFP) (TC 8.A.1) family.</text>
</comment>
<dbReference type="Pfam" id="PF25994">
    <property type="entry name" value="HH_AprE"/>
    <property type="match status" value="1"/>
</dbReference>
<keyword evidence="7" id="KW-1133">Transmembrane helix</keyword>
<dbReference type="InterPro" id="IPR058781">
    <property type="entry name" value="HH_AprE-like"/>
</dbReference>
<feature type="domain" description="AprE-like beta-barrel" evidence="12">
    <location>
        <begin position="308"/>
        <end position="396"/>
    </location>
</feature>
<dbReference type="GO" id="GO:0015031">
    <property type="term" value="P:protein transport"/>
    <property type="evidence" value="ECO:0007669"/>
    <property type="project" value="InterPro"/>
</dbReference>
<dbReference type="NCBIfam" id="TIGR01843">
    <property type="entry name" value="type_I_hlyD"/>
    <property type="match status" value="1"/>
</dbReference>
<dbReference type="Gene3D" id="2.40.30.170">
    <property type="match status" value="1"/>
</dbReference>
<evidence type="ECO:0000256" key="10">
    <source>
        <dbReference type="SAM" id="Coils"/>
    </source>
</evidence>
<evidence type="ECO:0000256" key="7">
    <source>
        <dbReference type="ARBA" id="ARBA00022989"/>
    </source>
</evidence>
<name>A0A8J3CTK0_9PROT</name>